<reference evidence="2 3" key="1">
    <citation type="submission" date="2024-04" db="EMBL/GenBank/DDBJ databases">
        <authorList>
            <person name="Fracassetti M."/>
        </authorList>
    </citation>
    <scope>NUCLEOTIDE SEQUENCE [LARGE SCALE GENOMIC DNA]</scope>
</reference>
<evidence type="ECO:0000313" key="2">
    <source>
        <dbReference type="EMBL" id="CAL1358118.1"/>
    </source>
</evidence>
<evidence type="ECO:0000313" key="3">
    <source>
        <dbReference type="Proteomes" id="UP001497516"/>
    </source>
</evidence>
<dbReference type="EMBL" id="OZ034813">
    <property type="protein sequence ID" value="CAL1358118.1"/>
    <property type="molecule type" value="Genomic_DNA"/>
</dbReference>
<sequence length="169" mass="19192">MEAFQKKLSDIEGKITGFDEKLAGFDEMKDQLNMIVNILSAKGKGVVSNDEEIHSDEEDRDGNMKGEASSAKIPVIPSKDVFEKKNMGSPIHDREEDKLEEAMDDVLLKEKWEYLDERVRAIEGVESYGSTDAKQLCLVPDVIIPNKFKISEFEKYDGTTCPRNHLIMY</sequence>
<name>A0AAV2CQM5_9ROSI</name>
<accession>A0AAV2CQM5</accession>
<keyword evidence="3" id="KW-1185">Reference proteome</keyword>
<feature type="region of interest" description="Disordered" evidence="1">
    <location>
        <begin position="47"/>
        <end position="70"/>
    </location>
</feature>
<proteinExistence type="predicted"/>
<protein>
    <submittedName>
        <fullName evidence="2">Uncharacterized protein</fullName>
    </submittedName>
</protein>
<evidence type="ECO:0000256" key="1">
    <source>
        <dbReference type="SAM" id="MobiDB-lite"/>
    </source>
</evidence>
<feature type="compositionally biased region" description="Acidic residues" evidence="1">
    <location>
        <begin position="49"/>
        <end position="60"/>
    </location>
</feature>
<gene>
    <name evidence="2" type="ORF">LTRI10_LOCUS5700</name>
</gene>
<dbReference type="AlphaFoldDB" id="A0AAV2CQM5"/>
<dbReference type="Proteomes" id="UP001497516">
    <property type="component" value="Chromosome 1"/>
</dbReference>
<organism evidence="2 3">
    <name type="scientific">Linum trigynum</name>
    <dbReference type="NCBI Taxonomy" id="586398"/>
    <lineage>
        <taxon>Eukaryota</taxon>
        <taxon>Viridiplantae</taxon>
        <taxon>Streptophyta</taxon>
        <taxon>Embryophyta</taxon>
        <taxon>Tracheophyta</taxon>
        <taxon>Spermatophyta</taxon>
        <taxon>Magnoliopsida</taxon>
        <taxon>eudicotyledons</taxon>
        <taxon>Gunneridae</taxon>
        <taxon>Pentapetalae</taxon>
        <taxon>rosids</taxon>
        <taxon>fabids</taxon>
        <taxon>Malpighiales</taxon>
        <taxon>Linaceae</taxon>
        <taxon>Linum</taxon>
    </lineage>
</organism>